<dbReference type="Gene3D" id="1.10.238.10">
    <property type="entry name" value="EF-hand"/>
    <property type="match status" value="1"/>
</dbReference>
<dbReference type="Pfam" id="PF13202">
    <property type="entry name" value="EF-hand_5"/>
    <property type="match status" value="2"/>
</dbReference>
<dbReference type="AlphaFoldDB" id="A0AA89B6H2"/>
<dbReference type="SUPFAM" id="SSF47473">
    <property type="entry name" value="EF-hand"/>
    <property type="match status" value="1"/>
</dbReference>
<feature type="domain" description="EF-hand" evidence="2">
    <location>
        <begin position="1"/>
        <end position="36"/>
    </location>
</feature>
<dbReference type="InterPro" id="IPR002048">
    <property type="entry name" value="EF_hand_dom"/>
</dbReference>
<organism evidence="3 4">
    <name type="scientific">Escallonia herrerae</name>
    <dbReference type="NCBI Taxonomy" id="1293975"/>
    <lineage>
        <taxon>Eukaryota</taxon>
        <taxon>Viridiplantae</taxon>
        <taxon>Streptophyta</taxon>
        <taxon>Embryophyta</taxon>
        <taxon>Tracheophyta</taxon>
        <taxon>Spermatophyta</taxon>
        <taxon>Magnoliopsida</taxon>
        <taxon>eudicotyledons</taxon>
        <taxon>Gunneridae</taxon>
        <taxon>Pentapetalae</taxon>
        <taxon>asterids</taxon>
        <taxon>campanulids</taxon>
        <taxon>Escalloniales</taxon>
        <taxon>Escalloniaceae</taxon>
        <taxon>Escallonia</taxon>
    </lineage>
</organism>
<accession>A0AA89B6H2</accession>
<sequence length="80" mass="9109">MTIEEFKQWLKRFDADADARISKDELRDVIRATGGWFSSWKAKRGVKSADTNRSGFVDESDINNLVLFALKELGIRITAC</sequence>
<keyword evidence="4" id="KW-1185">Reference proteome</keyword>
<dbReference type="PROSITE" id="PS50222">
    <property type="entry name" value="EF_HAND_2"/>
    <property type="match status" value="1"/>
</dbReference>
<proteinExistence type="predicted"/>
<gene>
    <name evidence="3" type="ORF">RJ639_037450</name>
</gene>
<dbReference type="PROSITE" id="PS00018">
    <property type="entry name" value="EF_HAND_1"/>
    <property type="match status" value="1"/>
</dbReference>
<evidence type="ECO:0000313" key="4">
    <source>
        <dbReference type="Proteomes" id="UP001188597"/>
    </source>
</evidence>
<dbReference type="InterPro" id="IPR018247">
    <property type="entry name" value="EF_Hand_1_Ca_BS"/>
</dbReference>
<evidence type="ECO:0000313" key="3">
    <source>
        <dbReference type="EMBL" id="KAK3028273.1"/>
    </source>
</evidence>
<reference evidence="3" key="1">
    <citation type="submission" date="2022-12" db="EMBL/GenBank/DDBJ databases">
        <title>Draft genome assemblies for two species of Escallonia (Escalloniales).</title>
        <authorList>
            <person name="Chanderbali A."/>
            <person name="Dervinis C."/>
            <person name="Anghel I."/>
            <person name="Soltis D."/>
            <person name="Soltis P."/>
            <person name="Zapata F."/>
        </authorList>
    </citation>
    <scope>NUCLEOTIDE SEQUENCE</scope>
    <source>
        <strain evidence="3">UCBG64.0493</strain>
        <tissue evidence="3">Leaf</tissue>
    </source>
</reference>
<protein>
    <recommendedName>
        <fullName evidence="2">EF-hand domain-containing protein</fullName>
    </recommendedName>
</protein>
<dbReference type="EMBL" id="JAVXUP010000423">
    <property type="protein sequence ID" value="KAK3028273.1"/>
    <property type="molecule type" value="Genomic_DNA"/>
</dbReference>
<dbReference type="InterPro" id="IPR011992">
    <property type="entry name" value="EF-hand-dom_pair"/>
</dbReference>
<dbReference type="Proteomes" id="UP001188597">
    <property type="component" value="Unassembled WGS sequence"/>
</dbReference>
<evidence type="ECO:0000259" key="2">
    <source>
        <dbReference type="PROSITE" id="PS50222"/>
    </source>
</evidence>
<keyword evidence="1" id="KW-0106">Calcium</keyword>
<name>A0AA89B6H2_9ASTE</name>
<comment type="caution">
    <text evidence="3">The sequence shown here is derived from an EMBL/GenBank/DDBJ whole genome shotgun (WGS) entry which is preliminary data.</text>
</comment>
<dbReference type="GO" id="GO:0005509">
    <property type="term" value="F:calcium ion binding"/>
    <property type="evidence" value="ECO:0007669"/>
    <property type="project" value="InterPro"/>
</dbReference>
<evidence type="ECO:0000256" key="1">
    <source>
        <dbReference type="ARBA" id="ARBA00022837"/>
    </source>
</evidence>